<keyword evidence="3" id="KW-1185">Reference proteome</keyword>
<dbReference type="Proteomes" id="UP000323454">
    <property type="component" value="Unassembled WGS sequence"/>
</dbReference>
<sequence>MSVMNEGSGTPTPGGDHRPATTRTCYVWALGIAAVGWPPAAFLIDAATPQNPDYVVESARTFGHVLAGSIFWLLTVASSAVLAALGLAFSPNHIDARRARLVGIAAGAVPLVVGSIVFHLAMRVT</sequence>
<keyword evidence="1" id="KW-0472">Membrane</keyword>
<dbReference type="EMBL" id="VUOB01000002">
    <property type="protein sequence ID" value="KAA2266482.1"/>
    <property type="molecule type" value="Genomic_DNA"/>
</dbReference>
<feature type="transmembrane region" description="Helical" evidence="1">
    <location>
        <begin position="101"/>
        <end position="122"/>
    </location>
</feature>
<keyword evidence="1" id="KW-0812">Transmembrane</keyword>
<reference evidence="2 3" key="2">
    <citation type="submission" date="2019-09" db="EMBL/GenBank/DDBJ databases">
        <authorList>
            <person name="Jin C."/>
        </authorList>
    </citation>
    <scope>NUCLEOTIDE SEQUENCE [LARGE SCALE GENOMIC DNA]</scope>
    <source>
        <strain evidence="2 3">AN110305</strain>
    </source>
</reference>
<feature type="transmembrane region" description="Helical" evidence="1">
    <location>
        <begin position="25"/>
        <end position="44"/>
    </location>
</feature>
<feature type="transmembrane region" description="Helical" evidence="1">
    <location>
        <begin position="64"/>
        <end position="89"/>
    </location>
</feature>
<dbReference type="AlphaFoldDB" id="A0A5B2XU79"/>
<reference evidence="2 3" key="1">
    <citation type="submission" date="2019-09" db="EMBL/GenBank/DDBJ databases">
        <title>Goodfellowia gen. nov., a new genus of the Pseudonocardineae related to Actinoalloteichus, containing Goodfellowia coeruleoviolacea gen. nov., comb. nov. gen. nov., comb. nov.</title>
        <authorList>
            <person name="Labeda D."/>
        </authorList>
    </citation>
    <scope>NUCLEOTIDE SEQUENCE [LARGE SCALE GENOMIC DNA]</scope>
    <source>
        <strain evidence="2 3">AN110305</strain>
    </source>
</reference>
<dbReference type="RefSeq" id="WP_149847589.1">
    <property type="nucleotide sequence ID" value="NZ_VUOB01000002.1"/>
</dbReference>
<gene>
    <name evidence="2" type="ORF">F0L68_01690</name>
</gene>
<organism evidence="2 3">
    <name type="scientific">Solihabitans fulvus</name>
    <dbReference type="NCBI Taxonomy" id="1892852"/>
    <lineage>
        <taxon>Bacteria</taxon>
        <taxon>Bacillati</taxon>
        <taxon>Actinomycetota</taxon>
        <taxon>Actinomycetes</taxon>
        <taxon>Pseudonocardiales</taxon>
        <taxon>Pseudonocardiaceae</taxon>
        <taxon>Solihabitans</taxon>
    </lineage>
</organism>
<protein>
    <submittedName>
        <fullName evidence="2">Uncharacterized protein</fullName>
    </submittedName>
</protein>
<evidence type="ECO:0000313" key="3">
    <source>
        <dbReference type="Proteomes" id="UP000323454"/>
    </source>
</evidence>
<name>A0A5B2XU79_9PSEU</name>
<evidence type="ECO:0000256" key="1">
    <source>
        <dbReference type="SAM" id="Phobius"/>
    </source>
</evidence>
<proteinExistence type="predicted"/>
<keyword evidence="1" id="KW-1133">Transmembrane helix</keyword>
<evidence type="ECO:0000313" key="2">
    <source>
        <dbReference type="EMBL" id="KAA2266482.1"/>
    </source>
</evidence>
<comment type="caution">
    <text evidence="2">The sequence shown here is derived from an EMBL/GenBank/DDBJ whole genome shotgun (WGS) entry which is preliminary data.</text>
</comment>
<accession>A0A5B2XU79</accession>